<dbReference type="InterPro" id="IPR015018">
    <property type="entry name" value="DUF1905"/>
</dbReference>
<dbReference type="InterPro" id="IPR037079">
    <property type="entry name" value="AF2212/PG0164-like_sf"/>
</dbReference>
<dbReference type="OrthoDB" id="9808666at2"/>
<keyword evidence="2" id="KW-1185">Reference proteome</keyword>
<accession>F5XIY5</accession>
<dbReference type="AlphaFoldDB" id="F5XIY5"/>
<dbReference type="EMBL" id="AP012204">
    <property type="protein sequence ID" value="BAK33311.1"/>
    <property type="molecule type" value="Genomic_DNA"/>
</dbReference>
<name>F5XIY5_MICPN</name>
<dbReference type="Pfam" id="PF08922">
    <property type="entry name" value="DUF1905"/>
    <property type="match status" value="1"/>
</dbReference>
<proteinExistence type="predicted"/>
<gene>
    <name evidence="1" type="ordered locus">MLP_02970</name>
</gene>
<evidence type="ECO:0008006" key="3">
    <source>
        <dbReference type="Google" id="ProtNLM"/>
    </source>
</evidence>
<dbReference type="Gene3D" id="2.40.30.100">
    <property type="entry name" value="AF2212/PG0164-like"/>
    <property type="match status" value="1"/>
</dbReference>
<dbReference type="Proteomes" id="UP000007947">
    <property type="component" value="Chromosome"/>
</dbReference>
<evidence type="ECO:0000313" key="1">
    <source>
        <dbReference type="EMBL" id="BAK33311.1"/>
    </source>
</evidence>
<sequence>MEWTFEGSVVYWRGPAPFYFIPLPEYILDDLAPVANELTYGWGCIPATVRIGDTTFTTSMIPKDGGFLVPVKVAVRRAEGIDEGDVVETRLVVGG</sequence>
<dbReference type="STRING" id="1032480.MLP_02970"/>
<organism evidence="1 2">
    <name type="scientific">Microlunatus phosphovorus (strain ATCC 700054 / DSM 10555 / JCM 9379 / NBRC 101784 / NCIMB 13414 / VKM Ac-1990 / NM-1)</name>
    <dbReference type="NCBI Taxonomy" id="1032480"/>
    <lineage>
        <taxon>Bacteria</taxon>
        <taxon>Bacillati</taxon>
        <taxon>Actinomycetota</taxon>
        <taxon>Actinomycetes</taxon>
        <taxon>Propionibacteriales</taxon>
        <taxon>Propionibacteriaceae</taxon>
        <taxon>Microlunatus</taxon>
    </lineage>
</organism>
<dbReference type="HOGENOM" id="CLU_154638_1_1_11"/>
<dbReference type="KEGG" id="mph:MLP_02970"/>
<dbReference type="SUPFAM" id="SSF141694">
    <property type="entry name" value="AF2212/PG0164-like"/>
    <property type="match status" value="1"/>
</dbReference>
<dbReference type="eggNOG" id="ENOG5032ZPP">
    <property type="taxonomic scope" value="Bacteria"/>
</dbReference>
<dbReference type="RefSeq" id="WP_013861200.1">
    <property type="nucleotide sequence ID" value="NC_015635.1"/>
</dbReference>
<evidence type="ECO:0000313" key="2">
    <source>
        <dbReference type="Proteomes" id="UP000007947"/>
    </source>
</evidence>
<reference evidence="1 2" key="1">
    <citation type="submission" date="2011-05" db="EMBL/GenBank/DDBJ databases">
        <title>Whole genome sequence of Microlunatus phosphovorus NM-1.</title>
        <authorList>
            <person name="Hosoyama A."/>
            <person name="Sasaki K."/>
            <person name="Harada T."/>
            <person name="Igarashi R."/>
            <person name="Kawakoshi A."/>
            <person name="Sasagawa M."/>
            <person name="Fukada J."/>
            <person name="Nakamura S."/>
            <person name="Katano Y."/>
            <person name="Hanada S."/>
            <person name="Kamagata Y."/>
            <person name="Nakamura N."/>
            <person name="Yamazaki S."/>
            <person name="Fujita N."/>
        </authorList>
    </citation>
    <scope>NUCLEOTIDE SEQUENCE [LARGE SCALE GENOMIC DNA]</scope>
    <source>
        <strain evidence="2">ATCC 700054 / DSM 10555 / JCM 9379 / NBRC 101784 / NCIMB 13414 / VKM Ac-1990 / NM-1</strain>
    </source>
</reference>
<protein>
    <recommendedName>
        <fullName evidence="3">DUF1905 domain-containing protein</fullName>
    </recommendedName>
</protein>